<protein>
    <submittedName>
        <fullName evidence="2">Uncharacterized protein</fullName>
    </submittedName>
</protein>
<organism evidence="2 3">
    <name type="scientific">Puccinia sorghi</name>
    <dbReference type="NCBI Taxonomy" id="27349"/>
    <lineage>
        <taxon>Eukaryota</taxon>
        <taxon>Fungi</taxon>
        <taxon>Dikarya</taxon>
        <taxon>Basidiomycota</taxon>
        <taxon>Pucciniomycotina</taxon>
        <taxon>Pucciniomycetes</taxon>
        <taxon>Pucciniales</taxon>
        <taxon>Pucciniaceae</taxon>
        <taxon>Puccinia</taxon>
    </lineage>
</organism>
<comment type="caution">
    <text evidence="2">The sequence shown here is derived from an EMBL/GenBank/DDBJ whole genome shotgun (WGS) entry which is preliminary data.</text>
</comment>
<dbReference type="STRING" id="27349.A0A0L6VT74"/>
<feature type="non-terminal residue" evidence="2">
    <location>
        <position position="159"/>
    </location>
</feature>
<accession>A0A0L6VT74</accession>
<dbReference type="OrthoDB" id="10532320at2759"/>
<dbReference type="Proteomes" id="UP000037035">
    <property type="component" value="Unassembled WGS sequence"/>
</dbReference>
<evidence type="ECO:0000313" key="3">
    <source>
        <dbReference type="Proteomes" id="UP000037035"/>
    </source>
</evidence>
<dbReference type="EMBL" id="LAVV01000975">
    <property type="protein sequence ID" value="KNZ63901.1"/>
    <property type="molecule type" value="Genomic_DNA"/>
</dbReference>
<name>A0A0L6VT74_9BASI</name>
<keyword evidence="3" id="KW-1185">Reference proteome</keyword>
<feature type="region of interest" description="Disordered" evidence="1">
    <location>
        <begin position="28"/>
        <end position="60"/>
    </location>
</feature>
<dbReference type="AlphaFoldDB" id="A0A0L6VT74"/>
<dbReference type="VEuPathDB" id="FungiDB:VP01_10879g1"/>
<gene>
    <name evidence="2" type="ORF">VP01_10879g1</name>
</gene>
<evidence type="ECO:0000256" key="1">
    <source>
        <dbReference type="SAM" id="MobiDB-lite"/>
    </source>
</evidence>
<sequence>MNFLNSGAPDLGLPEADDQIINAGGARGEMEDNLEDEDGGSVADRAHAGDDGFEGGSLDFGDEVVIDTGVGDNRGETAPWSWNGVLPFQPRAEIQTAPVDLGGHHTLLPYSDQATDNVFGRPRTVGLPVVKVSLALIVGWNFDLGPSTSGLLPSKTFLE</sequence>
<proteinExistence type="predicted"/>
<evidence type="ECO:0000313" key="2">
    <source>
        <dbReference type="EMBL" id="KNZ63901.1"/>
    </source>
</evidence>
<reference evidence="2 3" key="1">
    <citation type="submission" date="2015-08" db="EMBL/GenBank/DDBJ databases">
        <title>Next Generation Sequencing and Analysis of the Genome of Puccinia sorghi L Schw, the Causal Agent of Maize Common Rust.</title>
        <authorList>
            <person name="Rochi L."/>
            <person name="Burguener G."/>
            <person name="Darino M."/>
            <person name="Turjanski A."/>
            <person name="Kreff E."/>
            <person name="Dieguez M.J."/>
            <person name="Sacco F."/>
        </authorList>
    </citation>
    <scope>NUCLEOTIDE SEQUENCE [LARGE SCALE GENOMIC DNA]</scope>
    <source>
        <strain evidence="2 3">RO10H11247</strain>
    </source>
</reference>